<name>A0A438GT46_VITVI</name>
<reference evidence="3 4" key="1">
    <citation type="journal article" date="2018" name="PLoS Genet.">
        <title>Population sequencing reveals clonal diversity and ancestral inbreeding in the grapevine cultivar Chardonnay.</title>
        <authorList>
            <person name="Roach M.J."/>
            <person name="Johnson D.L."/>
            <person name="Bohlmann J."/>
            <person name="van Vuuren H.J."/>
            <person name="Jones S.J."/>
            <person name="Pretorius I.S."/>
            <person name="Schmidt S.A."/>
            <person name="Borneman A.R."/>
        </authorList>
    </citation>
    <scope>NUCLEOTIDE SEQUENCE [LARGE SCALE GENOMIC DNA]</scope>
    <source>
        <strain evidence="4">cv. Chardonnay</strain>
        <tissue evidence="3">Leaf</tissue>
    </source>
</reference>
<evidence type="ECO:0000256" key="1">
    <source>
        <dbReference type="SAM" id="MobiDB-lite"/>
    </source>
</evidence>
<evidence type="ECO:0000313" key="4">
    <source>
        <dbReference type="Proteomes" id="UP000288805"/>
    </source>
</evidence>
<evidence type="ECO:0000313" key="3">
    <source>
        <dbReference type="EMBL" id="RVW75359.1"/>
    </source>
</evidence>
<feature type="compositionally biased region" description="Polar residues" evidence="1">
    <location>
        <begin position="89"/>
        <end position="106"/>
    </location>
</feature>
<feature type="domain" description="Reverse transcriptase Ty1/copia-type" evidence="2">
    <location>
        <begin position="435"/>
        <end position="557"/>
    </location>
</feature>
<dbReference type="CDD" id="cd09272">
    <property type="entry name" value="RNase_HI_RT_Ty1"/>
    <property type="match status" value="1"/>
</dbReference>
<dbReference type="InterPro" id="IPR013103">
    <property type="entry name" value="RVT_2"/>
</dbReference>
<dbReference type="AlphaFoldDB" id="A0A438GT46"/>
<proteinExistence type="predicted"/>
<dbReference type="Pfam" id="PF07727">
    <property type="entry name" value="RVT_2"/>
    <property type="match status" value="1"/>
</dbReference>
<protein>
    <recommendedName>
        <fullName evidence="2">Reverse transcriptase Ty1/copia-type domain-containing protein</fullName>
    </recommendedName>
</protein>
<accession>A0A438GT46</accession>
<feature type="region of interest" description="Disordered" evidence="1">
    <location>
        <begin position="89"/>
        <end position="118"/>
    </location>
</feature>
<dbReference type="Proteomes" id="UP000288805">
    <property type="component" value="Unassembled WGS sequence"/>
</dbReference>
<dbReference type="PANTHER" id="PTHR11439:SF484">
    <property type="entry name" value="REVERSE TRANSCRIPTASE TY1_COPIA-TYPE DOMAIN-CONTAINING PROTEIN"/>
    <property type="match status" value="1"/>
</dbReference>
<organism evidence="3 4">
    <name type="scientific">Vitis vinifera</name>
    <name type="common">Grape</name>
    <dbReference type="NCBI Taxonomy" id="29760"/>
    <lineage>
        <taxon>Eukaryota</taxon>
        <taxon>Viridiplantae</taxon>
        <taxon>Streptophyta</taxon>
        <taxon>Embryophyta</taxon>
        <taxon>Tracheophyta</taxon>
        <taxon>Spermatophyta</taxon>
        <taxon>Magnoliopsida</taxon>
        <taxon>eudicotyledons</taxon>
        <taxon>Gunneridae</taxon>
        <taxon>Pentapetalae</taxon>
        <taxon>rosids</taxon>
        <taxon>Vitales</taxon>
        <taxon>Vitaceae</taxon>
        <taxon>Viteae</taxon>
        <taxon>Vitis</taxon>
    </lineage>
</organism>
<dbReference type="PANTHER" id="PTHR11439">
    <property type="entry name" value="GAG-POL-RELATED RETROTRANSPOSON"/>
    <property type="match status" value="1"/>
</dbReference>
<dbReference type="EMBL" id="QGNW01000351">
    <property type="protein sequence ID" value="RVW75359.1"/>
    <property type="molecule type" value="Genomic_DNA"/>
</dbReference>
<sequence length="649" mass="72281">MITSEKLVGSENYLSWSTSVELWFMGQGYEDHLVTQEADILKIDKFFMVLTLIGLRPDLETVRNQILGSSSVPSLDDVFARLLRTSSTQTLPSDNTSDSSVLVSQTNSRGGRSGNRGGLPALPTWPSHLILSRLSLPVPPHLRVFPSLTVSMMTISAIKPPSQLLLLLLPKFVMLLLVLPTHLSWTWILDSGAFDHISGNKDLFPSITTTSAYLLTGVREAIGIGRESQGLYHLTSPSPEFAFPLMLPFSSTVAWPTLVYPSSRKWTNFLPKHKCSSWVFRLQKGYRYYSSKTHRSFSPLMSFFEDSPFSPPPVSSLFLSLTLPIISSSDAVPSRPFRFIIVVIVSLFPSLGEVPADSFLSLQLLLPRLCSFADLPIALRKAPLRLFPIQAGDKQWLSSLGLPVKVGPDGQVDRLSLCLSIALHGCYAFLASLSGESGLVCRLHRSLYGLNNLLEHGLAFSFCCSEFGMSVVQQTIPFSIIITLRGMYLSGSLCGRHRHYGNDQNGIQKLKQHLFTRFQTKDFGKLKYFLGIEITQSSSGVVLSQRKYALDILEETGKLNYLTLLIRTFLFLTLGQGVLYENRGHTQVVGYIDADWAGSPTDRRSTSRYCVFIGDNLISWKSKKQDVVARSSAETSIELWLWQHVNSYG</sequence>
<gene>
    <name evidence="3" type="ORF">CK203_052942</name>
</gene>
<evidence type="ECO:0000259" key="2">
    <source>
        <dbReference type="Pfam" id="PF07727"/>
    </source>
</evidence>
<comment type="caution">
    <text evidence="3">The sequence shown here is derived from an EMBL/GenBank/DDBJ whole genome shotgun (WGS) entry which is preliminary data.</text>
</comment>